<evidence type="ECO:0000313" key="3">
    <source>
        <dbReference type="Proteomes" id="UP001302349"/>
    </source>
</evidence>
<sequence length="196" mass="21916">MNTTKILSIVILVIALALGYYLFSSIKTDIDTTERIAKTEARVINKLKMIREAQVAFQKVNGKYSGNWDELLAFVDTGSFYITNKTEIIIPLDYGADSIYVEIDTIGTVLVKDSIFSPSKFPNFDLATLPLIPGTDGKRFDMWADKIDKAGVMVDVVEVRDIAPVDPARKESNEITNRKPLRFGSRTNITTSGNWE</sequence>
<accession>A0ABZ0IH42</accession>
<dbReference type="Proteomes" id="UP001302349">
    <property type="component" value="Chromosome"/>
</dbReference>
<gene>
    <name evidence="2" type="ORF">RT717_14755</name>
</gene>
<evidence type="ECO:0000256" key="1">
    <source>
        <dbReference type="SAM" id="Phobius"/>
    </source>
</evidence>
<dbReference type="RefSeq" id="WP_152001003.1">
    <property type="nucleotide sequence ID" value="NZ_CP136051.1"/>
</dbReference>
<organism evidence="2 3">
    <name type="scientific">Imperialibacter roseus</name>
    <dbReference type="NCBI Taxonomy" id="1324217"/>
    <lineage>
        <taxon>Bacteria</taxon>
        <taxon>Pseudomonadati</taxon>
        <taxon>Bacteroidota</taxon>
        <taxon>Cytophagia</taxon>
        <taxon>Cytophagales</taxon>
        <taxon>Flammeovirgaceae</taxon>
        <taxon>Imperialibacter</taxon>
    </lineage>
</organism>
<keyword evidence="1" id="KW-0812">Transmembrane</keyword>
<reference evidence="2 3" key="1">
    <citation type="journal article" date="2023" name="Microbiol. Resour. Announc.">
        <title>Complete Genome Sequence of Imperialibacter roseus strain P4T.</title>
        <authorList>
            <person name="Tizabi D.R."/>
            <person name="Bachvaroff T."/>
            <person name="Hill R.T."/>
        </authorList>
    </citation>
    <scope>NUCLEOTIDE SEQUENCE [LARGE SCALE GENOMIC DNA]</scope>
    <source>
        <strain evidence="2 3">P4T</strain>
    </source>
</reference>
<keyword evidence="1" id="KW-1133">Transmembrane helix</keyword>
<feature type="transmembrane region" description="Helical" evidence="1">
    <location>
        <begin position="6"/>
        <end position="23"/>
    </location>
</feature>
<protein>
    <submittedName>
        <fullName evidence="2">Uncharacterized protein</fullName>
    </submittedName>
</protein>
<dbReference type="EMBL" id="CP136051">
    <property type="protein sequence ID" value="WOK04337.1"/>
    <property type="molecule type" value="Genomic_DNA"/>
</dbReference>
<keyword evidence="1" id="KW-0472">Membrane</keyword>
<evidence type="ECO:0000313" key="2">
    <source>
        <dbReference type="EMBL" id="WOK04337.1"/>
    </source>
</evidence>
<proteinExistence type="predicted"/>
<keyword evidence="3" id="KW-1185">Reference proteome</keyword>
<name>A0ABZ0IH42_9BACT</name>